<dbReference type="OrthoDB" id="3017524at2759"/>
<organism evidence="2 3">
    <name type="scientific">Guyanagaster necrorhizus</name>
    <dbReference type="NCBI Taxonomy" id="856835"/>
    <lineage>
        <taxon>Eukaryota</taxon>
        <taxon>Fungi</taxon>
        <taxon>Dikarya</taxon>
        <taxon>Basidiomycota</taxon>
        <taxon>Agaricomycotina</taxon>
        <taxon>Agaricomycetes</taxon>
        <taxon>Agaricomycetidae</taxon>
        <taxon>Agaricales</taxon>
        <taxon>Marasmiineae</taxon>
        <taxon>Physalacriaceae</taxon>
        <taxon>Guyanagaster</taxon>
    </lineage>
</organism>
<dbReference type="Proteomes" id="UP000812287">
    <property type="component" value="Unassembled WGS sequence"/>
</dbReference>
<dbReference type="GeneID" id="66112604"/>
<proteinExistence type="predicted"/>
<evidence type="ECO:0000313" key="3">
    <source>
        <dbReference type="Proteomes" id="UP000812287"/>
    </source>
</evidence>
<accession>A0A9P7W0A5</accession>
<name>A0A9P7W0A5_9AGAR</name>
<gene>
    <name evidence="2" type="ORF">BT62DRAFT_991911</name>
</gene>
<feature type="region of interest" description="Disordered" evidence="1">
    <location>
        <begin position="1"/>
        <end position="103"/>
    </location>
</feature>
<protein>
    <submittedName>
        <fullName evidence="2">Uncharacterized protein</fullName>
    </submittedName>
</protein>
<feature type="compositionally biased region" description="Acidic residues" evidence="1">
    <location>
        <begin position="83"/>
        <end position="99"/>
    </location>
</feature>
<dbReference type="RefSeq" id="XP_043043317.1">
    <property type="nucleotide sequence ID" value="XM_043190307.1"/>
</dbReference>
<sequence length="369" mass="41250">MCSVFSTATAMRDSSPVETSEPYENRNTMVSSESQEEILHQHDSSTAEGGADSLSNLRVEIPSGSSIPSCQTGPVDKQPSNDASDESDTSFESDDDESEGGILDQLNTTLGTSYTLDTTFLSSLLEDCIANNYDFGTAYGRLRSRWFHKQLKPLQMTLCGVSGTLSKMQNRVSTNPVDKVAGLAFCLQSRMIPAYYESQNLEEAWKALVDSMHPWSRAELFFLYPEPGIARTKWRPSWDQVMTTPLPADSFPRMKVHLDEKMDKDSCDASCIEKAFVRWLTVEGVDRHGELLIKDKHGIEHAFNIVATHKYPIPEDISPKAGRKVWTGEEPVEIDPNREILVGWGVINSTFRRWNATEVDVVVLLRDVG</sequence>
<keyword evidence="3" id="KW-1185">Reference proteome</keyword>
<evidence type="ECO:0000313" key="2">
    <source>
        <dbReference type="EMBL" id="KAG7449817.1"/>
    </source>
</evidence>
<feature type="compositionally biased region" description="Polar residues" evidence="1">
    <location>
        <begin position="63"/>
        <end position="82"/>
    </location>
</feature>
<comment type="caution">
    <text evidence="2">The sequence shown here is derived from an EMBL/GenBank/DDBJ whole genome shotgun (WGS) entry which is preliminary data.</text>
</comment>
<reference evidence="2" key="1">
    <citation type="submission" date="2020-11" db="EMBL/GenBank/DDBJ databases">
        <title>Adaptations for nitrogen fixation in a non-lichenized fungal sporocarp promotes dispersal by wood-feeding termites.</title>
        <authorList>
            <consortium name="DOE Joint Genome Institute"/>
            <person name="Koch R.A."/>
            <person name="Yoon G."/>
            <person name="Arayal U."/>
            <person name="Lail K."/>
            <person name="Amirebrahimi M."/>
            <person name="Labutti K."/>
            <person name="Lipzen A."/>
            <person name="Riley R."/>
            <person name="Barry K."/>
            <person name="Henrissat B."/>
            <person name="Grigoriev I.V."/>
            <person name="Herr J.R."/>
            <person name="Aime M.C."/>
        </authorList>
    </citation>
    <scope>NUCLEOTIDE SEQUENCE</scope>
    <source>
        <strain evidence="2">MCA 3950</strain>
    </source>
</reference>
<dbReference type="AlphaFoldDB" id="A0A9P7W0A5"/>
<evidence type="ECO:0000256" key="1">
    <source>
        <dbReference type="SAM" id="MobiDB-lite"/>
    </source>
</evidence>
<dbReference type="EMBL" id="MU250527">
    <property type="protein sequence ID" value="KAG7449817.1"/>
    <property type="molecule type" value="Genomic_DNA"/>
</dbReference>